<dbReference type="InterPro" id="IPR001613">
    <property type="entry name" value="Flavin_amine_oxidase"/>
</dbReference>
<proteinExistence type="predicted"/>
<evidence type="ECO:0000313" key="6">
    <source>
        <dbReference type="Proteomes" id="UP001144096"/>
    </source>
</evidence>
<dbReference type="InterPro" id="IPR050281">
    <property type="entry name" value="Flavin_monoamine_oxidase"/>
</dbReference>
<feature type="domain" description="Amine oxidase" evidence="4">
    <location>
        <begin position="14"/>
        <end position="425"/>
    </location>
</feature>
<sequence length="447" mass="48287">MPHDTDVVIVGAGLAGLTTGRELTAAGLSVTVLEARDRIGGRLYTDERLGHHLELGGNWLHWVQPHVWSEVTRYGLRVGRGPRSEETYWIADGELVHGDLPGFMAVIDRGMRALVGQAGKLLPRPDQVADQDAFAKADQLTLQEALDALDLSPAERSANEAAWVGHCNGPLDQVGYAAALRWTAATSGSWEVMHEASSIYRLEDGNAGLAAAIAADVAGEIRLNTVVTRVEHDDTGVTVHTAGGERVRARRAVLTLPLNILHELDVQPPLSPGKLDASRAGTASQGLKLWIRVKGPIKPFFAYSTKDHPLSVVRTEFVGDDDAVLVSFGADATRLDANSVEDVQRALRVWRDDLEVLEVASHDWITDPFARETWQIQRPGAYSASQAELQRPEGTVRLASSDLANLWAGFFDGAIESGVRTAREIAAELTDATRATRCPPPGPRSPG</sequence>
<dbReference type="PANTHER" id="PTHR10742:SF410">
    <property type="entry name" value="LYSINE-SPECIFIC HISTONE DEMETHYLASE 2"/>
    <property type="match status" value="1"/>
</dbReference>
<reference evidence="5" key="1">
    <citation type="submission" date="2022-06" db="EMBL/GenBank/DDBJ databases">
        <title>Amycolatopsis iheyaensis sp. nov., a new species of the genus Amycolatopsis isolated from soil in Iheya island, Japan.</title>
        <authorList>
            <person name="Ngamcharungchit C."/>
            <person name="Kanto H."/>
            <person name="Take A."/>
            <person name="Intra B."/>
            <person name="Matsumoto A."/>
            <person name="Panbangred W."/>
            <person name="Inahashi Y."/>
        </authorList>
    </citation>
    <scope>NUCLEOTIDE SEQUENCE</scope>
    <source>
        <strain evidence="5">OK19-0408</strain>
    </source>
</reference>
<comment type="caution">
    <text evidence="5">The sequence shown here is derived from an EMBL/GenBank/DDBJ whole genome shotgun (WGS) entry which is preliminary data.</text>
</comment>
<dbReference type="Proteomes" id="UP001144096">
    <property type="component" value="Unassembled WGS sequence"/>
</dbReference>
<dbReference type="AlphaFoldDB" id="A0A9X2NL04"/>
<dbReference type="GO" id="GO:0016491">
    <property type="term" value="F:oxidoreductase activity"/>
    <property type="evidence" value="ECO:0007669"/>
    <property type="project" value="UniProtKB-KW"/>
</dbReference>
<dbReference type="Pfam" id="PF01593">
    <property type="entry name" value="Amino_oxidase"/>
    <property type="match status" value="1"/>
</dbReference>
<keyword evidence="6" id="KW-1185">Reference proteome</keyword>
<accession>A0A9X2NL04</accession>
<evidence type="ECO:0000259" key="4">
    <source>
        <dbReference type="Pfam" id="PF01593"/>
    </source>
</evidence>
<comment type="cofactor">
    <cofactor evidence="1">
        <name>FAD</name>
        <dbReference type="ChEBI" id="CHEBI:57692"/>
    </cofactor>
</comment>
<evidence type="ECO:0000256" key="2">
    <source>
        <dbReference type="ARBA" id="ARBA00023002"/>
    </source>
</evidence>
<dbReference type="Gene3D" id="1.10.405.10">
    <property type="entry name" value="Guanine Nucleotide Dissociation Inhibitor, domain 1"/>
    <property type="match status" value="1"/>
</dbReference>
<dbReference type="PRINTS" id="PR00757">
    <property type="entry name" value="AMINEOXDASEF"/>
</dbReference>
<dbReference type="Gene3D" id="3.50.50.60">
    <property type="entry name" value="FAD/NAD(P)-binding domain"/>
    <property type="match status" value="1"/>
</dbReference>
<evidence type="ECO:0000256" key="3">
    <source>
        <dbReference type="PIRSR" id="PIRSR601613-1"/>
    </source>
</evidence>
<dbReference type="Gene3D" id="3.90.660.10">
    <property type="match status" value="1"/>
</dbReference>
<dbReference type="SUPFAM" id="SSF51905">
    <property type="entry name" value="FAD/NAD(P)-binding domain"/>
    <property type="match status" value="1"/>
</dbReference>
<dbReference type="RefSeq" id="WP_257923280.1">
    <property type="nucleotide sequence ID" value="NZ_JAMXQV010000016.1"/>
</dbReference>
<feature type="binding site" evidence="3">
    <location>
        <position position="227"/>
    </location>
    <ligand>
        <name>FAD</name>
        <dbReference type="ChEBI" id="CHEBI:57692"/>
    </ligand>
</feature>
<dbReference type="InterPro" id="IPR036188">
    <property type="entry name" value="FAD/NAD-bd_sf"/>
</dbReference>
<dbReference type="EMBL" id="JAMXQV010000016">
    <property type="protein sequence ID" value="MCR6486705.1"/>
    <property type="molecule type" value="Genomic_DNA"/>
</dbReference>
<evidence type="ECO:0000313" key="5">
    <source>
        <dbReference type="EMBL" id="MCR6486705.1"/>
    </source>
</evidence>
<dbReference type="PANTHER" id="PTHR10742">
    <property type="entry name" value="FLAVIN MONOAMINE OXIDASE"/>
    <property type="match status" value="1"/>
</dbReference>
<organism evidence="5 6">
    <name type="scientific">Amycolatopsis iheyensis</name>
    <dbReference type="NCBI Taxonomy" id="2945988"/>
    <lineage>
        <taxon>Bacteria</taxon>
        <taxon>Bacillati</taxon>
        <taxon>Actinomycetota</taxon>
        <taxon>Actinomycetes</taxon>
        <taxon>Pseudonocardiales</taxon>
        <taxon>Pseudonocardiaceae</taxon>
        <taxon>Amycolatopsis</taxon>
    </lineage>
</organism>
<protein>
    <submittedName>
        <fullName evidence="5">FAD-dependent oxidoreductase</fullName>
    </submittedName>
</protein>
<feature type="binding site" evidence="3">
    <location>
        <begin position="34"/>
        <end position="35"/>
    </location>
    <ligand>
        <name>FAD</name>
        <dbReference type="ChEBI" id="CHEBI:57692"/>
    </ligand>
</feature>
<keyword evidence="2" id="KW-0560">Oxidoreductase</keyword>
<gene>
    <name evidence="5" type="ORF">M8542_28150</name>
</gene>
<dbReference type="InterPro" id="IPR002937">
    <property type="entry name" value="Amino_oxidase"/>
</dbReference>
<evidence type="ECO:0000256" key="1">
    <source>
        <dbReference type="ARBA" id="ARBA00001974"/>
    </source>
</evidence>
<name>A0A9X2NL04_9PSEU</name>